<evidence type="ECO:0000256" key="1">
    <source>
        <dbReference type="SAM" id="MobiDB-lite"/>
    </source>
</evidence>
<dbReference type="AlphaFoldDB" id="L7JSB3"/>
<keyword evidence="4" id="KW-1185">Reference proteome</keyword>
<feature type="compositionally biased region" description="Polar residues" evidence="1">
    <location>
        <begin position="141"/>
        <end position="153"/>
    </location>
</feature>
<feature type="compositionally biased region" description="Basic and acidic residues" evidence="1">
    <location>
        <begin position="44"/>
        <end position="53"/>
    </location>
</feature>
<feature type="region of interest" description="Disordered" evidence="1">
    <location>
        <begin position="27"/>
        <end position="268"/>
    </location>
</feature>
<evidence type="ECO:0000313" key="4">
    <source>
        <dbReference type="Proteomes" id="UP000011185"/>
    </source>
</evidence>
<feature type="compositionally biased region" description="Basic and acidic residues" evidence="1">
    <location>
        <begin position="256"/>
        <end position="268"/>
    </location>
</feature>
<gene>
    <name evidence="3" type="ORF">THOM_2736</name>
</gene>
<evidence type="ECO:0000313" key="3">
    <source>
        <dbReference type="EMBL" id="ELQ74373.1"/>
    </source>
</evidence>
<dbReference type="Proteomes" id="UP000011185">
    <property type="component" value="Unassembled WGS sequence"/>
</dbReference>
<sequence length="268" mass="29183">MLFLGAILHCVLCVMASNRDADQSLKEPLIKSDKDGNKSNTEIVKVDMHHAKGENQGAKPHWSKTLKREPARKHFSVTPVADPSGLKTNKQQDTTSQDVVDGSSSTPRTTDAENQEQSSSTAPSANPDTFDSPTNEKEAPVTSTNDDSNSDNPQYKHRNSSDEGSNAGCFGCFGRIFTSKSSKKGPGKISNGYVPVDREEQKLNNQRDSESTVNKETSTSRSPEEPHELQPSTSQSLSPTSSENTDFVDVNLAKKPLIESKSKEGEKK</sequence>
<dbReference type="InParanoid" id="L7JSB3"/>
<feature type="compositionally biased region" description="Low complexity" evidence="1">
    <location>
        <begin position="229"/>
        <end position="243"/>
    </location>
</feature>
<feature type="compositionally biased region" description="Basic and acidic residues" evidence="1">
    <location>
        <begin position="27"/>
        <end position="37"/>
    </location>
</feature>
<feature type="compositionally biased region" description="Polar residues" evidence="1">
    <location>
        <begin position="86"/>
        <end position="109"/>
    </location>
</feature>
<evidence type="ECO:0000256" key="2">
    <source>
        <dbReference type="SAM" id="SignalP"/>
    </source>
</evidence>
<feature type="compositionally biased region" description="Polar residues" evidence="1">
    <location>
        <begin position="211"/>
        <end position="221"/>
    </location>
</feature>
<proteinExistence type="predicted"/>
<feature type="compositionally biased region" description="Basic residues" evidence="1">
    <location>
        <begin position="61"/>
        <end position="75"/>
    </location>
</feature>
<reference evidence="3 4" key="1">
    <citation type="journal article" date="2012" name="PLoS Pathog.">
        <title>The genome of the obligate intracellular parasite Trachipleistophora hominis: new insights into microsporidian genome dynamics and reductive evolution.</title>
        <authorList>
            <person name="Heinz E."/>
            <person name="Williams T.A."/>
            <person name="Nakjang S."/>
            <person name="Noel C.J."/>
            <person name="Swan D.C."/>
            <person name="Goldberg A.V."/>
            <person name="Harris S.R."/>
            <person name="Weinmaier T."/>
            <person name="Markert S."/>
            <person name="Becher D."/>
            <person name="Bernhardt J."/>
            <person name="Dagan T."/>
            <person name="Hacker C."/>
            <person name="Lucocq J.M."/>
            <person name="Schweder T."/>
            <person name="Rattei T."/>
            <person name="Hall N."/>
            <person name="Hirt R.P."/>
            <person name="Embley T.M."/>
        </authorList>
    </citation>
    <scope>NUCLEOTIDE SEQUENCE [LARGE SCALE GENOMIC DNA]</scope>
</reference>
<dbReference type="EMBL" id="JH994045">
    <property type="protein sequence ID" value="ELQ74373.1"/>
    <property type="molecule type" value="Genomic_DNA"/>
</dbReference>
<feature type="compositionally biased region" description="Polar residues" evidence="1">
    <location>
        <begin position="115"/>
        <end position="133"/>
    </location>
</feature>
<dbReference type="HOGENOM" id="CLU_1038955_0_0_1"/>
<accession>L7JSB3</accession>
<keyword evidence="2" id="KW-0732">Signal</keyword>
<protein>
    <submittedName>
        <fullName evidence="3">Uncharacterized protein</fullName>
    </submittedName>
</protein>
<organism evidence="3 4">
    <name type="scientific">Trachipleistophora hominis</name>
    <name type="common">Microsporidian parasite</name>
    <dbReference type="NCBI Taxonomy" id="72359"/>
    <lineage>
        <taxon>Eukaryota</taxon>
        <taxon>Fungi</taxon>
        <taxon>Fungi incertae sedis</taxon>
        <taxon>Microsporidia</taxon>
        <taxon>Pleistophoridae</taxon>
        <taxon>Trachipleistophora</taxon>
    </lineage>
</organism>
<feature type="chain" id="PRO_5003978979" evidence="2">
    <location>
        <begin position="17"/>
        <end position="268"/>
    </location>
</feature>
<dbReference type="VEuPathDB" id="MicrosporidiaDB:THOM_2736"/>
<feature type="signal peptide" evidence="2">
    <location>
        <begin position="1"/>
        <end position="16"/>
    </location>
</feature>
<feature type="compositionally biased region" description="Basic and acidic residues" evidence="1">
    <location>
        <begin position="196"/>
        <end position="210"/>
    </location>
</feature>
<name>L7JSB3_TRAHO</name>